<sequence>MFLPSSSTENRDYVFASRTKGLETSWPFAQHFLRLCFKDGVKGLLPPFEPPNLLRVQCRRKEVEQILAHIVDPQEEKQSCDRKTRTCQEISKDDLAHCDAGVRLIRTHEQVETSSYDIGNQESKTPATDIENKCRLIVKLGVISGSSRTEDTISDSSTVSDPMASKVCPVCRTFSSTSNTTLNAHIDQCLSMESNTKWMSSKLSKPTEKPRKKRLMVDIYATAPRCTLEDLDKRNGTNWANEMAFATAPTVEVDMETKKPKLSPTESTAYVEGSVSVNSAGAKLKILSKFNDMPKLKEGPKFQKHEEVIEPTKMFLVSKKKHLNAKFSRKMKVKAQRNKLSSRTLLKAQIQTAHEGYCNAKTHHENEESLNPGNLNKSSSSLRQLMCSRRSDLPKNLFRKNVKRASDNTVPLTRSRLTSEDLVSSPKRVHSAGDGFEDSEKLSIPTFKWSSESTVKNGILLRKPKSSGNSVASSGIKIKEIDLSIQHQSDNSSRRTNISLEICHRPLIKDPIKLILKKKDSAGRTSSTSEVRKGDLKDKLFSFDKFRKHRSVSRSGKSGVEFQATPYGIDIPRTSNDALESCEFDCSKSVTVSPAGEMMNHGSTSRKDVPGDEERDDRSTMEEQNHGDECHGPDVENLNMQVEVFHSGHCVIKSSKEISTANPSPNDIVSSGNLQASFGARLDPSPLVEQVQYISKREFHEKQLVERSERQEESCDGVSREEIDDQNIQIADEMEERGEKVSCAIEPKEYTVDTMSIQESSGCLTNGDVGPRIPERSTSVTSVRTIVDDAMNLASDGEPSGSPVSTASTLFVPSSIDSKYTDPENEALGIVVNVEDKLALMERNVEGRNQELKANLSAKEPSQSVNDEPFYSSCRESLSRESQSLRSNATQHRTTIGKQVPDLFPGPRISSSFSLYQNPRTNTMVSSTSTETLSDSAVKVPSCTGANPILRLMGKNLMVMKNEEFVPPSTVMDHPPDVNLSSHLGFSSANTHMKQQNFPGTVAEHQFPVCLPSTAVAGFSFTSLHAALVPRPNQQTQEKNAYKKFDSSATPCMMNEVIVIDDSPKTDKQPSLSSPTSTLPFDASSLNPLSQRSFSCLSSQDHIEDPPSGMRPLLPNLYTGVDASLIKRYSTAEGHFMFQSPGTAYMRPSICYSQTLH</sequence>
<feature type="region of interest" description="Disordered" evidence="1">
    <location>
        <begin position="877"/>
        <end position="903"/>
    </location>
</feature>
<dbReference type="Gene3D" id="3.30.160.60">
    <property type="entry name" value="Classic Zinc Finger"/>
    <property type="match status" value="1"/>
</dbReference>
<dbReference type="AlphaFoldDB" id="A0A804KT85"/>
<feature type="compositionally biased region" description="Basic and acidic residues" evidence="1">
    <location>
        <begin position="605"/>
        <end position="634"/>
    </location>
</feature>
<feature type="region of interest" description="Disordered" evidence="1">
    <location>
        <begin position="593"/>
        <end position="634"/>
    </location>
</feature>
<evidence type="ECO:0000256" key="1">
    <source>
        <dbReference type="SAM" id="MobiDB-lite"/>
    </source>
</evidence>
<keyword evidence="3" id="KW-1185">Reference proteome</keyword>
<feature type="compositionally biased region" description="Polar residues" evidence="1">
    <location>
        <begin position="888"/>
        <end position="897"/>
    </location>
</feature>
<feature type="compositionally biased region" description="Low complexity" evidence="1">
    <location>
        <begin position="877"/>
        <end position="887"/>
    </location>
</feature>
<dbReference type="PANTHER" id="PTHR35767">
    <property type="entry name" value="HAPLESS PROTEIN"/>
    <property type="match status" value="1"/>
</dbReference>
<dbReference type="GeneID" id="103999890"/>
<proteinExistence type="predicted"/>
<protein>
    <recommendedName>
        <fullName evidence="4">UBZ4-type domain-containing protein</fullName>
    </recommendedName>
</protein>
<reference evidence="2" key="1">
    <citation type="submission" date="2021-05" db="UniProtKB">
        <authorList>
            <consortium name="EnsemblPlants"/>
        </authorList>
    </citation>
    <scope>IDENTIFICATION</scope>
    <source>
        <strain evidence="2">subsp. malaccensis</strain>
    </source>
</reference>
<dbReference type="EnsemblPlants" id="Ma10_t06380.2">
    <property type="protein sequence ID" value="Ma10_p06380.2"/>
    <property type="gene ID" value="Ma10_g06380"/>
</dbReference>
<dbReference type="PANTHER" id="PTHR35767:SF1">
    <property type="entry name" value="HAPLESS PROTEIN"/>
    <property type="match status" value="1"/>
</dbReference>
<organism evidence="2 3">
    <name type="scientific">Musa acuminata subsp. malaccensis</name>
    <name type="common">Wild banana</name>
    <name type="synonym">Musa malaccensis</name>
    <dbReference type="NCBI Taxonomy" id="214687"/>
    <lineage>
        <taxon>Eukaryota</taxon>
        <taxon>Viridiplantae</taxon>
        <taxon>Streptophyta</taxon>
        <taxon>Embryophyta</taxon>
        <taxon>Tracheophyta</taxon>
        <taxon>Spermatophyta</taxon>
        <taxon>Magnoliopsida</taxon>
        <taxon>Liliopsida</taxon>
        <taxon>Zingiberales</taxon>
        <taxon>Musaceae</taxon>
        <taxon>Musa</taxon>
    </lineage>
</organism>
<evidence type="ECO:0000313" key="3">
    <source>
        <dbReference type="Proteomes" id="UP000012960"/>
    </source>
</evidence>
<dbReference type="OrthoDB" id="1929441at2759"/>
<feature type="compositionally biased region" description="Low complexity" evidence="1">
    <location>
        <begin position="1070"/>
        <end position="1080"/>
    </location>
</feature>
<dbReference type="Proteomes" id="UP000012960">
    <property type="component" value="Unplaced"/>
</dbReference>
<dbReference type="Gramene" id="Ma10_t06380.2">
    <property type="protein sequence ID" value="Ma10_p06380.2"/>
    <property type="gene ID" value="Ma10_g06380"/>
</dbReference>
<evidence type="ECO:0008006" key="4">
    <source>
        <dbReference type="Google" id="ProtNLM"/>
    </source>
</evidence>
<evidence type="ECO:0000313" key="2">
    <source>
        <dbReference type="EnsemblPlants" id="Ma10_p06380.2"/>
    </source>
</evidence>
<accession>A0A804KT85</accession>
<feature type="region of interest" description="Disordered" evidence="1">
    <location>
        <begin position="1063"/>
        <end position="1085"/>
    </location>
</feature>
<name>A0A804KT85_MUSAM</name>